<feature type="compositionally biased region" description="Low complexity" evidence="1">
    <location>
        <begin position="133"/>
        <end position="145"/>
    </location>
</feature>
<dbReference type="GO" id="GO:0050770">
    <property type="term" value="P:regulation of axonogenesis"/>
    <property type="evidence" value="ECO:0007669"/>
    <property type="project" value="TreeGrafter"/>
</dbReference>
<dbReference type="InterPro" id="IPR000198">
    <property type="entry name" value="RhoGAP_dom"/>
</dbReference>
<dbReference type="Pfam" id="PF00620">
    <property type="entry name" value="RhoGAP"/>
    <property type="match status" value="1"/>
</dbReference>
<feature type="compositionally biased region" description="Low complexity" evidence="1">
    <location>
        <begin position="1"/>
        <end position="13"/>
    </location>
</feature>
<dbReference type="GO" id="GO:0007266">
    <property type="term" value="P:Rho protein signal transduction"/>
    <property type="evidence" value="ECO:0007669"/>
    <property type="project" value="TreeGrafter"/>
</dbReference>
<dbReference type="PANTHER" id="PTHR46005:SF4">
    <property type="entry name" value="RHO GTPASE-ACTIVATING PROTEIN 190"/>
    <property type="match status" value="1"/>
</dbReference>
<dbReference type="PROSITE" id="PS50238">
    <property type="entry name" value="RHOGAP"/>
    <property type="match status" value="1"/>
</dbReference>
<evidence type="ECO:0000256" key="1">
    <source>
        <dbReference type="SAM" id="MobiDB-lite"/>
    </source>
</evidence>
<feature type="compositionally biased region" description="Low complexity" evidence="1">
    <location>
        <begin position="190"/>
        <end position="205"/>
    </location>
</feature>
<dbReference type="PANTHER" id="PTHR46005">
    <property type="entry name" value="RHO GTPASE-ACTIVATING PROTEIN 190"/>
    <property type="match status" value="1"/>
</dbReference>
<dbReference type="Proteomes" id="UP001177023">
    <property type="component" value="Unassembled WGS sequence"/>
</dbReference>
<evidence type="ECO:0000313" key="4">
    <source>
        <dbReference type="Proteomes" id="UP001177023"/>
    </source>
</evidence>
<feature type="compositionally biased region" description="Polar residues" evidence="1">
    <location>
        <begin position="146"/>
        <end position="166"/>
    </location>
</feature>
<dbReference type="EMBL" id="CATQJA010002591">
    <property type="protein sequence ID" value="CAJ0572115.1"/>
    <property type="molecule type" value="Genomic_DNA"/>
</dbReference>
<name>A0AA36CNK3_9BILA</name>
<sequence>MVCSSSSGSAESSLYQRSRPNQLPAYEGPSSSNNFQAPSTAPTQRRTFGFGLVSRADGPVRRRAPPAPRLLFPGPIDAAPLATPELIDIAPEYSTVQDADEHIYETLEEVNADRHHKEKKSYKAHKRSSSRGHPQLSSPQSSLHSEPSTRNLRQAPLSPNQPSSTGGVFMRSPVVRVRSTAPCLSPPPSSSGVSSTATSPSSTASFRPRSGLFSSGSRKEKKEKPVEPQDSKQPKTDKRSSLFFGARSVTMDVLAGSAIREALSKTKKQVPLKESISVESLAREEAKRKKKRKGDVDGKENGGGGLVRKVASSFRLGRKGTTSLAPSPAPSPQPERRQVLKASCEKVVTAFTWLPSRSPKRNGRAASAEISTISAGRQLGDECARGGGLPHFLARCVNFIEKEGGLQTEGIYRIPGNQSQLAEVERQFASNSAPDLSSIELPLHVVATALKNFFSQLSEPVIPTVFHDSIAEAVAEDPAVTIDGLSQVIATLPTPNVSTLAFLLGHLRKVASAPATAMDFANLSKVWWPTLFRPEFTSFAAMSTGTKRLQTAAEALMRHSAVLFPQK</sequence>
<dbReference type="SUPFAM" id="SSF48350">
    <property type="entry name" value="GTPase activation domain, GAP"/>
    <property type="match status" value="1"/>
</dbReference>
<gene>
    <name evidence="3" type="ORF">MSPICULIGERA_LOCUS10509</name>
</gene>
<feature type="non-terminal residue" evidence="3">
    <location>
        <position position="1"/>
    </location>
</feature>
<protein>
    <recommendedName>
        <fullName evidence="2">Rho-GAP domain-containing protein</fullName>
    </recommendedName>
</protein>
<dbReference type="Gene3D" id="1.10.555.10">
    <property type="entry name" value="Rho GTPase activation protein"/>
    <property type="match status" value="1"/>
</dbReference>
<proteinExistence type="predicted"/>
<dbReference type="InterPro" id="IPR051978">
    <property type="entry name" value="Rho-GAP_domain"/>
</dbReference>
<dbReference type="AlphaFoldDB" id="A0AA36CNK3"/>
<feature type="compositionally biased region" description="Basic residues" evidence="1">
    <location>
        <begin position="116"/>
        <end position="130"/>
    </location>
</feature>
<evidence type="ECO:0000313" key="3">
    <source>
        <dbReference type="EMBL" id="CAJ0572115.1"/>
    </source>
</evidence>
<comment type="caution">
    <text evidence="3">The sequence shown here is derived from an EMBL/GenBank/DDBJ whole genome shotgun (WGS) entry which is preliminary data.</text>
</comment>
<feature type="compositionally biased region" description="Basic and acidic residues" evidence="1">
    <location>
        <begin position="217"/>
        <end position="240"/>
    </location>
</feature>
<feature type="region of interest" description="Disordered" evidence="1">
    <location>
        <begin position="107"/>
        <end position="245"/>
    </location>
</feature>
<feature type="compositionally biased region" description="Polar residues" evidence="1">
    <location>
        <begin position="29"/>
        <end position="46"/>
    </location>
</feature>
<accession>A0AA36CNK3</accession>
<feature type="region of interest" description="Disordered" evidence="1">
    <location>
        <begin position="280"/>
        <end position="339"/>
    </location>
</feature>
<dbReference type="GO" id="GO:0005096">
    <property type="term" value="F:GTPase activator activity"/>
    <property type="evidence" value="ECO:0007669"/>
    <property type="project" value="TreeGrafter"/>
</dbReference>
<dbReference type="InterPro" id="IPR008936">
    <property type="entry name" value="Rho_GTPase_activation_prot"/>
</dbReference>
<feature type="region of interest" description="Disordered" evidence="1">
    <location>
        <begin position="1"/>
        <end position="75"/>
    </location>
</feature>
<dbReference type="GO" id="GO:0008361">
    <property type="term" value="P:regulation of cell size"/>
    <property type="evidence" value="ECO:0007669"/>
    <property type="project" value="TreeGrafter"/>
</dbReference>
<organism evidence="3 4">
    <name type="scientific">Mesorhabditis spiculigera</name>
    <dbReference type="NCBI Taxonomy" id="96644"/>
    <lineage>
        <taxon>Eukaryota</taxon>
        <taxon>Metazoa</taxon>
        <taxon>Ecdysozoa</taxon>
        <taxon>Nematoda</taxon>
        <taxon>Chromadorea</taxon>
        <taxon>Rhabditida</taxon>
        <taxon>Rhabditina</taxon>
        <taxon>Rhabditomorpha</taxon>
        <taxon>Rhabditoidea</taxon>
        <taxon>Rhabditidae</taxon>
        <taxon>Mesorhabditinae</taxon>
        <taxon>Mesorhabditis</taxon>
    </lineage>
</organism>
<dbReference type="GO" id="GO:0005829">
    <property type="term" value="C:cytosol"/>
    <property type="evidence" value="ECO:0007669"/>
    <property type="project" value="TreeGrafter"/>
</dbReference>
<feature type="domain" description="Rho-GAP" evidence="2">
    <location>
        <begin position="377"/>
        <end position="564"/>
    </location>
</feature>
<reference evidence="3" key="1">
    <citation type="submission" date="2023-06" db="EMBL/GenBank/DDBJ databases">
        <authorList>
            <person name="Delattre M."/>
        </authorList>
    </citation>
    <scope>NUCLEOTIDE SEQUENCE</scope>
    <source>
        <strain evidence="3">AF72</strain>
    </source>
</reference>
<keyword evidence="4" id="KW-1185">Reference proteome</keyword>
<evidence type="ECO:0000259" key="2">
    <source>
        <dbReference type="PROSITE" id="PS50238"/>
    </source>
</evidence>
<dbReference type="SMART" id="SM00324">
    <property type="entry name" value="RhoGAP"/>
    <property type="match status" value="1"/>
</dbReference>